<keyword evidence="5" id="KW-0046">Antibiotic resistance</keyword>
<dbReference type="EMBL" id="FUHU01000044">
    <property type="protein sequence ID" value="SJM67429.1"/>
    <property type="molecule type" value="Genomic_DNA"/>
</dbReference>
<sequence length="290" mass="31403">MSTAANTAMHTVTPVTGLDRTLPPGHTLRVGIDRIRLELLEYVRRVDNMIFTFAFPIMLLLIFASAFGSADPVQTPEGEIDPAAMMLPAMLAAGVLLSGTQNLGIGVAIEKWDGTLRRFSAMPIPVASYFIGKFGQVLVTSIVQTAALLAVGIGVFGFELPQSGEQWGVFGWAYGLGLLCCSMLGLALAQLPRSVNSASAIVIPVVLLLQFISGIYLTITMLPEWLIQIANVFPVAWLAHAMRFAFMPDAARFAELNQEWDLGTALLMLAAWTVVGTAIALFTFRWVKRS</sequence>
<feature type="transmembrane region" description="Helical" evidence="6">
    <location>
        <begin position="49"/>
        <end position="67"/>
    </location>
</feature>
<comment type="subcellular location">
    <subcellularLocation>
        <location evidence="6">Cell membrane</location>
        <topology evidence="6">Multi-pass membrane protein</topology>
    </subcellularLocation>
    <subcellularLocation>
        <location evidence="1">Membrane</location>
        <topology evidence="1">Multi-pass membrane protein</topology>
    </subcellularLocation>
</comment>
<dbReference type="Proteomes" id="UP000195787">
    <property type="component" value="Unassembled WGS sequence"/>
</dbReference>
<gene>
    <name evidence="8" type="ORF">CZ674_11950</name>
</gene>
<feature type="transmembrane region" description="Helical" evidence="6">
    <location>
        <begin position="225"/>
        <end position="246"/>
    </location>
</feature>
<evidence type="ECO:0000313" key="9">
    <source>
        <dbReference type="Proteomes" id="UP000195787"/>
    </source>
</evidence>
<keyword evidence="3 6" id="KW-1133">Transmembrane helix</keyword>
<keyword evidence="4 6" id="KW-0472">Membrane</keyword>
<dbReference type="RefSeq" id="WP_234988572.1">
    <property type="nucleotide sequence ID" value="NZ_FUHU01000044.1"/>
</dbReference>
<evidence type="ECO:0000256" key="3">
    <source>
        <dbReference type="ARBA" id="ARBA00022989"/>
    </source>
</evidence>
<feature type="transmembrane region" description="Helical" evidence="6">
    <location>
        <begin position="169"/>
        <end position="189"/>
    </location>
</feature>
<evidence type="ECO:0000256" key="5">
    <source>
        <dbReference type="ARBA" id="ARBA00023251"/>
    </source>
</evidence>
<dbReference type="PANTHER" id="PTHR43229">
    <property type="entry name" value="NODULATION PROTEIN J"/>
    <property type="match status" value="1"/>
</dbReference>
<dbReference type="PROSITE" id="PS51012">
    <property type="entry name" value="ABC_TM2"/>
    <property type="match status" value="1"/>
</dbReference>
<evidence type="ECO:0000256" key="2">
    <source>
        <dbReference type="ARBA" id="ARBA00022692"/>
    </source>
</evidence>
<dbReference type="GO" id="GO:0046677">
    <property type="term" value="P:response to antibiotic"/>
    <property type="evidence" value="ECO:0007669"/>
    <property type="project" value="UniProtKB-KW"/>
</dbReference>
<dbReference type="InterPro" id="IPR013525">
    <property type="entry name" value="ABC2_TM"/>
</dbReference>
<dbReference type="Pfam" id="PF01061">
    <property type="entry name" value="ABC2_membrane"/>
    <property type="match status" value="1"/>
</dbReference>
<dbReference type="PIRSF" id="PIRSF006648">
    <property type="entry name" value="DrrB"/>
    <property type="match status" value="1"/>
</dbReference>
<dbReference type="AlphaFoldDB" id="A0A1R4GGX6"/>
<evidence type="ECO:0000256" key="6">
    <source>
        <dbReference type="RuleBase" id="RU361157"/>
    </source>
</evidence>
<feature type="transmembrane region" description="Helical" evidence="6">
    <location>
        <begin position="130"/>
        <end position="157"/>
    </location>
</feature>
<organism evidence="8 9">
    <name type="scientific">Agrococcus casei LMG 22410</name>
    <dbReference type="NCBI Taxonomy" id="1255656"/>
    <lineage>
        <taxon>Bacteria</taxon>
        <taxon>Bacillati</taxon>
        <taxon>Actinomycetota</taxon>
        <taxon>Actinomycetes</taxon>
        <taxon>Micrococcales</taxon>
        <taxon>Microbacteriaceae</taxon>
        <taxon>Agrococcus</taxon>
    </lineage>
</organism>
<keyword evidence="9" id="KW-1185">Reference proteome</keyword>
<keyword evidence="2 6" id="KW-0812">Transmembrane</keyword>
<dbReference type="InterPro" id="IPR000412">
    <property type="entry name" value="ABC_2_transport"/>
</dbReference>
<dbReference type="GeneID" id="303173920"/>
<evidence type="ECO:0000256" key="4">
    <source>
        <dbReference type="ARBA" id="ARBA00023136"/>
    </source>
</evidence>
<reference evidence="8 9" key="1">
    <citation type="submission" date="2017-02" db="EMBL/GenBank/DDBJ databases">
        <authorList>
            <person name="Peterson S.W."/>
        </authorList>
    </citation>
    <scope>NUCLEOTIDE SEQUENCE [LARGE SCALE GENOMIC DNA]</scope>
    <source>
        <strain evidence="8 9">LMG 22410</strain>
    </source>
</reference>
<evidence type="ECO:0000313" key="8">
    <source>
        <dbReference type="EMBL" id="SJM67429.1"/>
    </source>
</evidence>
<evidence type="ECO:0000256" key="1">
    <source>
        <dbReference type="ARBA" id="ARBA00004141"/>
    </source>
</evidence>
<dbReference type="GO" id="GO:0043190">
    <property type="term" value="C:ATP-binding cassette (ABC) transporter complex"/>
    <property type="evidence" value="ECO:0007669"/>
    <property type="project" value="InterPro"/>
</dbReference>
<feature type="domain" description="ABC transmembrane type-2" evidence="7">
    <location>
        <begin position="47"/>
        <end position="287"/>
    </location>
</feature>
<feature type="transmembrane region" description="Helical" evidence="6">
    <location>
        <begin position="87"/>
        <end position="109"/>
    </location>
</feature>
<dbReference type="GO" id="GO:0140359">
    <property type="term" value="F:ABC-type transporter activity"/>
    <property type="evidence" value="ECO:0007669"/>
    <property type="project" value="InterPro"/>
</dbReference>
<dbReference type="InterPro" id="IPR051784">
    <property type="entry name" value="Nod_factor_ABC_transporter"/>
</dbReference>
<dbReference type="InterPro" id="IPR047817">
    <property type="entry name" value="ABC2_TM_bact-type"/>
</dbReference>
<keyword evidence="6" id="KW-1003">Cell membrane</keyword>
<comment type="similarity">
    <text evidence="6">Belongs to the ABC-2 integral membrane protein family.</text>
</comment>
<proteinExistence type="inferred from homology"/>
<dbReference type="PANTHER" id="PTHR43229:SF2">
    <property type="entry name" value="NODULATION PROTEIN J"/>
    <property type="match status" value="1"/>
</dbReference>
<accession>A0A1R4GGX6</accession>
<feature type="transmembrane region" description="Helical" evidence="6">
    <location>
        <begin position="266"/>
        <end position="287"/>
    </location>
</feature>
<evidence type="ECO:0000259" key="7">
    <source>
        <dbReference type="PROSITE" id="PS51012"/>
    </source>
</evidence>
<feature type="transmembrane region" description="Helical" evidence="6">
    <location>
        <begin position="201"/>
        <end position="219"/>
    </location>
</feature>
<name>A0A1R4GGX6_9MICO</name>
<keyword evidence="6" id="KW-0813">Transport</keyword>
<protein>
    <recommendedName>
        <fullName evidence="6">Transport permease protein</fullName>
    </recommendedName>
</protein>